<keyword evidence="1" id="KW-0732">Signal</keyword>
<gene>
    <name evidence="2" type="ORF">CHM34_03605</name>
</gene>
<evidence type="ECO:0000313" key="3">
    <source>
        <dbReference type="Proteomes" id="UP000215459"/>
    </source>
</evidence>
<dbReference type="EMBL" id="NOWF01000002">
    <property type="protein sequence ID" value="OYD08880.1"/>
    <property type="molecule type" value="Genomic_DNA"/>
</dbReference>
<sequence length="159" mass="17963">MRHALILTACCFVLFGWISPSVEASVHPPARISKVEAYRIHYREHTSFHVTRTTHAELEQVLGSIHQMAGMRSYSLPKKYILFRFPSPVTLTGTPVVHPIREVIVTPPRSSGIPPRLLVKNPQQQWVEYKTSRPLAPLLDQIQAGEKPSIETVSLPPNR</sequence>
<keyword evidence="3" id="KW-1185">Reference proteome</keyword>
<protein>
    <recommendedName>
        <fullName evidence="4">Bypass of forespore C C-terminal domain-containing protein</fullName>
    </recommendedName>
</protein>
<comment type="caution">
    <text evidence="2">The sequence shown here is derived from an EMBL/GenBank/DDBJ whole genome shotgun (WGS) entry which is preliminary data.</text>
</comment>
<reference evidence="2 3" key="1">
    <citation type="submission" date="2017-07" db="EMBL/GenBank/DDBJ databases">
        <title>The genome sequence of Paludifilum halophilum highlights mechanisms for microbial adaptation to high salt environemnts.</title>
        <authorList>
            <person name="Belbahri L."/>
        </authorList>
    </citation>
    <scope>NUCLEOTIDE SEQUENCE [LARGE SCALE GENOMIC DNA]</scope>
    <source>
        <strain evidence="2 3">DSM 102817</strain>
    </source>
</reference>
<evidence type="ECO:0000313" key="2">
    <source>
        <dbReference type="EMBL" id="OYD08880.1"/>
    </source>
</evidence>
<dbReference type="Proteomes" id="UP000215459">
    <property type="component" value="Unassembled WGS sequence"/>
</dbReference>
<evidence type="ECO:0008006" key="4">
    <source>
        <dbReference type="Google" id="ProtNLM"/>
    </source>
</evidence>
<dbReference type="RefSeq" id="WP_094263228.1">
    <property type="nucleotide sequence ID" value="NZ_NOWF01000002.1"/>
</dbReference>
<organism evidence="2 3">
    <name type="scientific">Paludifilum halophilum</name>
    <dbReference type="NCBI Taxonomy" id="1642702"/>
    <lineage>
        <taxon>Bacteria</taxon>
        <taxon>Bacillati</taxon>
        <taxon>Bacillota</taxon>
        <taxon>Bacilli</taxon>
        <taxon>Bacillales</taxon>
        <taxon>Thermoactinomycetaceae</taxon>
        <taxon>Paludifilum</taxon>
    </lineage>
</organism>
<evidence type="ECO:0000256" key="1">
    <source>
        <dbReference type="SAM" id="SignalP"/>
    </source>
</evidence>
<proteinExistence type="predicted"/>
<feature type="signal peptide" evidence="1">
    <location>
        <begin position="1"/>
        <end position="24"/>
    </location>
</feature>
<feature type="chain" id="PRO_5012963606" description="Bypass of forespore C C-terminal domain-containing protein" evidence="1">
    <location>
        <begin position="25"/>
        <end position="159"/>
    </location>
</feature>
<dbReference type="OrthoDB" id="2988673at2"/>
<name>A0A235B993_9BACL</name>
<dbReference type="AlphaFoldDB" id="A0A235B993"/>
<accession>A0A235B993</accession>